<keyword evidence="2" id="KW-1133">Transmembrane helix</keyword>
<reference evidence="3 4" key="1">
    <citation type="journal article" date="2019" name="Nat. Microbiol.">
        <title>Mediterranean grassland soil C-N compound turnover is dependent on rainfall and depth, and is mediated by genomically divergent microorganisms.</title>
        <authorList>
            <person name="Diamond S."/>
            <person name="Andeer P.F."/>
            <person name="Li Z."/>
            <person name="Crits-Christoph A."/>
            <person name="Burstein D."/>
            <person name="Anantharaman K."/>
            <person name="Lane K.R."/>
            <person name="Thomas B.C."/>
            <person name="Pan C."/>
            <person name="Northen T.R."/>
            <person name="Banfield J.F."/>
        </authorList>
    </citation>
    <scope>NUCLEOTIDE SEQUENCE [LARGE SCALE GENOMIC DNA]</scope>
    <source>
        <strain evidence="3">WS_6</strain>
    </source>
</reference>
<dbReference type="Proteomes" id="UP000316852">
    <property type="component" value="Unassembled WGS sequence"/>
</dbReference>
<dbReference type="AlphaFoldDB" id="A0A538SZG6"/>
<evidence type="ECO:0000313" key="4">
    <source>
        <dbReference type="Proteomes" id="UP000316852"/>
    </source>
</evidence>
<sequence>MRNNWDGEADLDDPVTITERQLRSLRRGARAGVLAILLALVALVAAGWSMMMGPDALAGLDGIQDVKMKILSAIGHPEYAENHRDQAPAADRSWSPDTSKTMARDSSESRLGVSSSR</sequence>
<feature type="region of interest" description="Disordered" evidence="1">
    <location>
        <begin position="79"/>
        <end position="117"/>
    </location>
</feature>
<dbReference type="EMBL" id="VBOW01000079">
    <property type="protein sequence ID" value="TMQ56778.1"/>
    <property type="molecule type" value="Genomic_DNA"/>
</dbReference>
<comment type="caution">
    <text evidence="3">The sequence shown here is derived from an EMBL/GenBank/DDBJ whole genome shotgun (WGS) entry which is preliminary data.</text>
</comment>
<name>A0A538SZG6_UNCEI</name>
<evidence type="ECO:0000256" key="1">
    <source>
        <dbReference type="SAM" id="MobiDB-lite"/>
    </source>
</evidence>
<accession>A0A538SZG6</accession>
<evidence type="ECO:0000256" key="2">
    <source>
        <dbReference type="SAM" id="Phobius"/>
    </source>
</evidence>
<gene>
    <name evidence="3" type="ORF">E6K76_12200</name>
</gene>
<keyword evidence="2" id="KW-0812">Transmembrane</keyword>
<organism evidence="3 4">
    <name type="scientific">Eiseniibacteriota bacterium</name>
    <dbReference type="NCBI Taxonomy" id="2212470"/>
    <lineage>
        <taxon>Bacteria</taxon>
        <taxon>Candidatus Eiseniibacteriota</taxon>
    </lineage>
</organism>
<keyword evidence="2" id="KW-0472">Membrane</keyword>
<protein>
    <submittedName>
        <fullName evidence="3">Uncharacterized protein</fullName>
    </submittedName>
</protein>
<feature type="transmembrane region" description="Helical" evidence="2">
    <location>
        <begin position="31"/>
        <end position="51"/>
    </location>
</feature>
<proteinExistence type="predicted"/>
<evidence type="ECO:0000313" key="3">
    <source>
        <dbReference type="EMBL" id="TMQ56778.1"/>
    </source>
</evidence>